<dbReference type="PANTHER" id="PTHR42737">
    <property type="entry name" value="GLUTATHIONE REDUCTASE"/>
    <property type="match status" value="1"/>
</dbReference>
<evidence type="ECO:0000256" key="10">
    <source>
        <dbReference type="ARBA" id="ARBA00023157"/>
    </source>
</evidence>
<dbReference type="GO" id="GO:0006749">
    <property type="term" value="P:glutathione metabolic process"/>
    <property type="evidence" value="ECO:0007669"/>
    <property type="project" value="InterPro"/>
</dbReference>
<evidence type="ECO:0000256" key="12">
    <source>
        <dbReference type="ARBA" id="ARBA00056905"/>
    </source>
</evidence>
<dbReference type="FunFam" id="3.30.390.30:FF:000003">
    <property type="entry name" value="Glutathione reductase"/>
    <property type="match status" value="1"/>
</dbReference>
<dbReference type="InterPro" id="IPR004099">
    <property type="entry name" value="Pyr_nucl-diS_OxRdtase_dimer"/>
</dbReference>
<evidence type="ECO:0000256" key="7">
    <source>
        <dbReference type="ARBA" id="ARBA00022827"/>
    </source>
</evidence>
<comment type="cofactor">
    <cofactor evidence="14">
        <name>FAD</name>
        <dbReference type="ChEBI" id="CHEBI:57692"/>
    </cofactor>
    <text evidence="14">Binds 1 FAD per subunit.</text>
</comment>
<keyword evidence="14" id="KW-0547">Nucleotide-binding</keyword>
<dbReference type="NCBIfam" id="NF004776">
    <property type="entry name" value="PRK06116.1"/>
    <property type="match status" value="1"/>
</dbReference>
<dbReference type="EC" id="1.8.1.7" evidence="3 17"/>
<dbReference type="GO" id="GO:0045454">
    <property type="term" value="P:cell redox homeostasis"/>
    <property type="evidence" value="ECO:0007669"/>
    <property type="project" value="InterPro"/>
</dbReference>
<dbReference type="Pfam" id="PF02852">
    <property type="entry name" value="Pyr_redox_dim"/>
    <property type="match status" value="1"/>
</dbReference>
<comment type="similarity">
    <text evidence="2 16">Belongs to the class-I pyridine nucleotide-disulfide oxidoreductase family.</text>
</comment>
<dbReference type="PANTHER" id="PTHR42737:SF1">
    <property type="entry name" value="GLUTATHIONE REDUCTASE"/>
    <property type="match status" value="1"/>
</dbReference>
<comment type="caution">
    <text evidence="20">The sequence shown here is derived from an EMBL/GenBank/DDBJ whole genome shotgun (WGS) entry which is preliminary data.</text>
</comment>
<keyword evidence="8 17" id="KW-0521">NADP</keyword>
<name>A0A3D8SLN3_9HELO</name>
<keyword evidence="14" id="KW-0520">NAD</keyword>
<evidence type="ECO:0000313" key="20">
    <source>
        <dbReference type="EMBL" id="RDW87227.1"/>
    </source>
</evidence>
<dbReference type="PIRSF" id="PIRSF000350">
    <property type="entry name" value="Mercury_reductase_MerA"/>
    <property type="match status" value="1"/>
</dbReference>
<evidence type="ECO:0000256" key="2">
    <source>
        <dbReference type="ARBA" id="ARBA00007532"/>
    </source>
</evidence>
<dbReference type="NCBIfam" id="TIGR01421">
    <property type="entry name" value="gluta_reduc_1"/>
    <property type="match status" value="1"/>
</dbReference>
<evidence type="ECO:0000256" key="11">
    <source>
        <dbReference type="ARBA" id="ARBA00023284"/>
    </source>
</evidence>
<evidence type="ECO:0000256" key="1">
    <source>
        <dbReference type="ARBA" id="ARBA00004496"/>
    </source>
</evidence>
<gene>
    <name evidence="20" type="ORF">BP5796_02921</name>
</gene>
<feature type="binding site" evidence="14">
    <location>
        <begin position="185"/>
        <end position="192"/>
    </location>
    <ligand>
        <name>NAD(+)</name>
        <dbReference type="ChEBI" id="CHEBI:57540"/>
    </ligand>
</feature>
<keyword evidence="9 16" id="KW-0560">Oxidoreductase</keyword>
<feature type="disulfide bond" description="Redox-active" evidence="15">
    <location>
        <begin position="46"/>
        <end position="51"/>
    </location>
</feature>
<keyword evidence="11 16" id="KW-0676">Redox-active center</keyword>
<evidence type="ECO:0000256" key="6">
    <source>
        <dbReference type="ARBA" id="ARBA00022630"/>
    </source>
</evidence>
<dbReference type="SUPFAM" id="SSF51905">
    <property type="entry name" value="FAD/NAD(P)-binding domain"/>
    <property type="match status" value="1"/>
</dbReference>
<protein>
    <recommendedName>
        <fullName evidence="4 17">Glutathione reductase</fullName>
        <ecNumber evidence="3 17">1.8.1.7</ecNumber>
    </recommendedName>
</protein>
<dbReference type="PRINTS" id="PR00411">
    <property type="entry name" value="PNDRDTASEI"/>
</dbReference>
<dbReference type="Proteomes" id="UP000256328">
    <property type="component" value="Unassembled WGS sequence"/>
</dbReference>
<dbReference type="InterPro" id="IPR016156">
    <property type="entry name" value="FAD/NAD-linked_Rdtase_dimer_sf"/>
</dbReference>
<comment type="subcellular location">
    <subcellularLocation>
        <location evidence="1 17">Cytoplasm</location>
    </subcellularLocation>
</comment>
<feature type="binding site" evidence="14">
    <location>
        <position position="55"/>
    </location>
    <ligand>
        <name>FAD</name>
        <dbReference type="ChEBI" id="CHEBI:57692"/>
    </ligand>
</feature>
<proteinExistence type="inferred from homology"/>
<evidence type="ECO:0000256" key="8">
    <source>
        <dbReference type="ARBA" id="ARBA00022857"/>
    </source>
</evidence>
<keyword evidence="21" id="KW-1185">Reference proteome</keyword>
<dbReference type="GO" id="GO:0005739">
    <property type="term" value="C:mitochondrion"/>
    <property type="evidence" value="ECO:0007669"/>
    <property type="project" value="TreeGrafter"/>
</dbReference>
<evidence type="ECO:0000256" key="16">
    <source>
        <dbReference type="RuleBase" id="RU003691"/>
    </source>
</evidence>
<evidence type="ECO:0000259" key="18">
    <source>
        <dbReference type="Pfam" id="PF02852"/>
    </source>
</evidence>
<keyword evidence="6 16" id="KW-0285">Flavoprotein</keyword>
<dbReference type="GO" id="GO:0034599">
    <property type="term" value="P:cellular response to oxidative stress"/>
    <property type="evidence" value="ECO:0007669"/>
    <property type="project" value="TreeGrafter"/>
</dbReference>
<evidence type="ECO:0000256" key="3">
    <source>
        <dbReference type="ARBA" id="ARBA00012607"/>
    </source>
</evidence>
<comment type="catalytic activity">
    <reaction evidence="17">
        <text>2 glutathione + NADP(+) = glutathione disulfide + NADPH + H(+)</text>
        <dbReference type="Rhea" id="RHEA:11740"/>
        <dbReference type="ChEBI" id="CHEBI:15378"/>
        <dbReference type="ChEBI" id="CHEBI:57783"/>
        <dbReference type="ChEBI" id="CHEBI:57925"/>
        <dbReference type="ChEBI" id="CHEBI:58297"/>
        <dbReference type="ChEBI" id="CHEBI:58349"/>
        <dbReference type="EC" id="1.8.1.7"/>
    </reaction>
</comment>
<feature type="active site" description="Proton acceptor" evidence="13">
    <location>
        <position position="465"/>
    </location>
</feature>
<dbReference type="Gene3D" id="3.30.390.30">
    <property type="match status" value="1"/>
</dbReference>
<evidence type="ECO:0000256" key="4">
    <source>
        <dbReference type="ARBA" id="ARBA00017111"/>
    </source>
</evidence>
<dbReference type="PROSITE" id="PS00076">
    <property type="entry name" value="PYRIDINE_REDOX_1"/>
    <property type="match status" value="1"/>
</dbReference>
<dbReference type="InterPro" id="IPR036188">
    <property type="entry name" value="FAD/NAD-bd_sf"/>
</dbReference>
<dbReference type="GO" id="GO:0004362">
    <property type="term" value="F:glutathione-disulfide reductase (NADPH) activity"/>
    <property type="evidence" value="ECO:0007669"/>
    <property type="project" value="UniProtKB-EC"/>
</dbReference>
<feature type="domain" description="FAD/NAD(P)-binding" evidence="19">
    <location>
        <begin position="8"/>
        <end position="338"/>
    </location>
</feature>
<evidence type="ECO:0000256" key="5">
    <source>
        <dbReference type="ARBA" id="ARBA00022490"/>
    </source>
</evidence>
<sequence>MAPILKEFDYIVIGGGSGGSGTARRAAGWYKAKTLLIENGPSGGCCVNVGCVPKKITWNFASVAETLRDSKAYGFDTPDNVSYNFAEFKKKRDAAVKKNSNAYDTNWKREGIEVLHGTARFTSPKILEVALQDGSGTVSVTAPHICLATGGYPIVPNDIPGADFGITNEGFFALEELPKKVAIIGAGYIAVEFAGMLHAIGIETHLYIRGETFLRSFDPMVQKTMTQRYEDAGVHVHKGFKGLTKVEKLSDSHGDAKTLRLHSEEGTIDVGELIWAIGRAPEVTDLDLPTAGIKTKTKGHTPGYIEVDEFQNTNVPGIYALGDVTGQLELTPVAIAAGRRLGDRLFGPVTAQNSKLDYTNIPTVVFAHPEIGTIGLTEPDAETKFGKENIKTYHTKFPAMYYDVFTAEEKKTNPTEFKIICAGPEETVVGLHTIGLGVAEMLQGFGVAIRMGATKRDFDNCVAIHPTSAEELVGDNLACRYQDGESVNLRAGYYEIEILSTYPPNSVTYLGHDCEILADHQRSEQKHPDRWKGVEFG</sequence>
<dbReference type="InterPro" id="IPR046952">
    <property type="entry name" value="GSHR/TRXR-like"/>
</dbReference>
<accession>A0A3D8SLN3</accession>
<feature type="binding site" evidence="14">
    <location>
        <position position="323"/>
    </location>
    <ligand>
        <name>FAD</name>
        <dbReference type="ChEBI" id="CHEBI:57692"/>
    </ligand>
</feature>
<reference evidence="20 21" key="1">
    <citation type="journal article" date="2018" name="IMA Fungus">
        <title>IMA Genome-F 9: Draft genome sequence of Annulohypoxylon stygium, Aspergillus mulundensis, Berkeleyomyces basicola (syn. Thielaviopsis basicola), Ceratocystis smalleyi, two Cercospora beticola strains, Coleophoma cylindrospora, Fusarium fracticaudum, Phialophora cf. hyalina, and Morchella septimelata.</title>
        <authorList>
            <person name="Wingfield B.D."/>
            <person name="Bills G.F."/>
            <person name="Dong Y."/>
            <person name="Huang W."/>
            <person name="Nel W.J."/>
            <person name="Swalarsk-Parry B.S."/>
            <person name="Vaghefi N."/>
            <person name="Wilken P.M."/>
            <person name="An Z."/>
            <person name="de Beer Z.W."/>
            <person name="De Vos L."/>
            <person name="Chen L."/>
            <person name="Duong T.A."/>
            <person name="Gao Y."/>
            <person name="Hammerbacher A."/>
            <person name="Kikkert J.R."/>
            <person name="Li Y."/>
            <person name="Li H."/>
            <person name="Li K."/>
            <person name="Li Q."/>
            <person name="Liu X."/>
            <person name="Ma X."/>
            <person name="Naidoo K."/>
            <person name="Pethybridge S.J."/>
            <person name="Sun J."/>
            <person name="Steenkamp E.T."/>
            <person name="van der Nest M.A."/>
            <person name="van Wyk S."/>
            <person name="Wingfield M.J."/>
            <person name="Xiong C."/>
            <person name="Yue Q."/>
            <person name="Zhang X."/>
        </authorList>
    </citation>
    <scope>NUCLEOTIDE SEQUENCE [LARGE SCALE GENOMIC DNA]</scope>
    <source>
        <strain evidence="20 21">BP5796</strain>
    </source>
</reference>
<dbReference type="InterPro" id="IPR012999">
    <property type="entry name" value="Pyr_OxRdtase_I_AS"/>
</dbReference>
<keyword evidence="5 17" id="KW-0963">Cytoplasm</keyword>
<evidence type="ECO:0000256" key="9">
    <source>
        <dbReference type="ARBA" id="ARBA00023002"/>
    </source>
</evidence>
<dbReference type="GO" id="GO:0050661">
    <property type="term" value="F:NADP binding"/>
    <property type="evidence" value="ECO:0007669"/>
    <property type="project" value="InterPro"/>
</dbReference>
<dbReference type="FunFam" id="3.50.50.60:FF:000141">
    <property type="entry name" value="Glutathione reductase"/>
    <property type="match status" value="1"/>
</dbReference>
<dbReference type="OrthoDB" id="5956163at2759"/>
<dbReference type="InterPro" id="IPR001100">
    <property type="entry name" value="Pyr_nuc-diS_OxRdtase"/>
</dbReference>
<dbReference type="GO" id="GO:0050660">
    <property type="term" value="F:flavin adenine dinucleotide binding"/>
    <property type="evidence" value="ECO:0007669"/>
    <property type="project" value="InterPro"/>
</dbReference>
<keyword evidence="10" id="KW-1015">Disulfide bond</keyword>
<evidence type="ECO:0000256" key="15">
    <source>
        <dbReference type="PIRSR" id="PIRSR000350-4"/>
    </source>
</evidence>
<keyword evidence="7 14" id="KW-0274">FAD</keyword>
<evidence type="ECO:0000256" key="17">
    <source>
        <dbReference type="RuleBase" id="RU365016"/>
    </source>
</evidence>
<comment type="function">
    <text evidence="12 17">Catalyzes the reduction of glutathione disulfide (GSSG) to reduced glutathione (GSH). Constitutes the major mechanism to maintain a high GSH:GSSG ratio in the cytosol.</text>
</comment>
<evidence type="ECO:0000256" key="14">
    <source>
        <dbReference type="PIRSR" id="PIRSR000350-3"/>
    </source>
</evidence>
<dbReference type="EMBL" id="PDLN01000004">
    <property type="protein sequence ID" value="RDW87227.1"/>
    <property type="molecule type" value="Genomic_DNA"/>
</dbReference>
<feature type="domain" description="Pyridine nucleotide-disulphide oxidoreductase dimerisation" evidence="18">
    <location>
        <begin position="361"/>
        <end position="473"/>
    </location>
</feature>
<evidence type="ECO:0000256" key="13">
    <source>
        <dbReference type="PIRSR" id="PIRSR000350-2"/>
    </source>
</evidence>
<dbReference type="InterPro" id="IPR023753">
    <property type="entry name" value="FAD/NAD-binding_dom"/>
</dbReference>
<dbReference type="SUPFAM" id="SSF55424">
    <property type="entry name" value="FAD/NAD-linked reductases, dimerisation (C-terminal) domain"/>
    <property type="match status" value="1"/>
</dbReference>
<evidence type="ECO:0000313" key="21">
    <source>
        <dbReference type="Proteomes" id="UP000256328"/>
    </source>
</evidence>
<dbReference type="PRINTS" id="PR00368">
    <property type="entry name" value="FADPNR"/>
</dbReference>
<dbReference type="GO" id="GO:0005829">
    <property type="term" value="C:cytosol"/>
    <property type="evidence" value="ECO:0007669"/>
    <property type="project" value="TreeGrafter"/>
</dbReference>
<feature type="binding site" evidence="14">
    <location>
        <position position="278"/>
    </location>
    <ligand>
        <name>NAD(+)</name>
        <dbReference type="ChEBI" id="CHEBI:57540"/>
    </ligand>
</feature>
<dbReference type="AlphaFoldDB" id="A0A3D8SLN3"/>
<evidence type="ECO:0000259" key="19">
    <source>
        <dbReference type="Pfam" id="PF07992"/>
    </source>
</evidence>
<dbReference type="Pfam" id="PF07992">
    <property type="entry name" value="Pyr_redox_2"/>
    <property type="match status" value="1"/>
</dbReference>
<dbReference type="Gene3D" id="3.50.50.60">
    <property type="entry name" value="FAD/NAD(P)-binding domain"/>
    <property type="match status" value="2"/>
</dbReference>
<dbReference type="InterPro" id="IPR006322">
    <property type="entry name" value="Glutathione_Rdtase_euk/bac"/>
</dbReference>
<organism evidence="20 21">
    <name type="scientific">Coleophoma crateriformis</name>
    <dbReference type="NCBI Taxonomy" id="565419"/>
    <lineage>
        <taxon>Eukaryota</taxon>
        <taxon>Fungi</taxon>
        <taxon>Dikarya</taxon>
        <taxon>Ascomycota</taxon>
        <taxon>Pezizomycotina</taxon>
        <taxon>Leotiomycetes</taxon>
        <taxon>Helotiales</taxon>
        <taxon>Dermateaceae</taxon>
        <taxon>Coleophoma</taxon>
    </lineage>
</organism>